<dbReference type="InterPro" id="IPR050834">
    <property type="entry name" value="Glycosyltransf_2"/>
</dbReference>
<evidence type="ECO:0000259" key="1">
    <source>
        <dbReference type="Pfam" id="PF00535"/>
    </source>
</evidence>
<dbReference type="Pfam" id="PF00535">
    <property type="entry name" value="Glycos_transf_2"/>
    <property type="match status" value="1"/>
</dbReference>
<dbReference type="InterPro" id="IPR029044">
    <property type="entry name" value="Nucleotide-diphossugar_trans"/>
</dbReference>
<accession>A0ABV0K793</accession>
<evidence type="ECO:0000313" key="2">
    <source>
        <dbReference type="EMBL" id="MEP0948406.1"/>
    </source>
</evidence>
<dbReference type="PANTHER" id="PTHR43685:SF3">
    <property type="entry name" value="SLR2126 PROTEIN"/>
    <property type="match status" value="1"/>
</dbReference>
<protein>
    <submittedName>
        <fullName evidence="2">Glycosyltransferase family 2 protein</fullName>
    </submittedName>
</protein>
<dbReference type="PANTHER" id="PTHR43685">
    <property type="entry name" value="GLYCOSYLTRANSFERASE"/>
    <property type="match status" value="1"/>
</dbReference>
<dbReference type="RefSeq" id="WP_190703988.1">
    <property type="nucleotide sequence ID" value="NZ_JAMPKX010000007.1"/>
</dbReference>
<organism evidence="2 3">
    <name type="scientific">Leptolyngbya subtilissima DQ-A4</name>
    <dbReference type="NCBI Taxonomy" id="2933933"/>
    <lineage>
        <taxon>Bacteria</taxon>
        <taxon>Bacillati</taxon>
        <taxon>Cyanobacteriota</taxon>
        <taxon>Cyanophyceae</taxon>
        <taxon>Leptolyngbyales</taxon>
        <taxon>Leptolyngbyaceae</taxon>
        <taxon>Leptolyngbya group</taxon>
        <taxon>Leptolyngbya</taxon>
    </lineage>
</organism>
<dbReference type="Gene3D" id="3.90.550.10">
    <property type="entry name" value="Spore Coat Polysaccharide Biosynthesis Protein SpsA, Chain A"/>
    <property type="match status" value="1"/>
</dbReference>
<sequence>MISVIIPTLNRADSLALALESMTRQQAPGNDFEVLVVDNGSTDHTKAVVQAFADELAWAHLRYIFEPEPGLLSGRHRGAQEAQGDILSFLDDDVELDPGWLAAIQNAFTDATVHLVGGRNLPHYESEPPPWLQYFWQKCPGGQLCTELSILDLGNQSHLIDANYVWGLNFSIRKGTLFELGGFHPDCIPKRLQHLQGDGETGLTRQANQQGYKAIYEPLALLHHVVPAARLTPEYFESRYFYQGVCDSYTAIRDRYRSQDAGADAIGKAQRLNYYVGKIKGRLASLAKGSAEYRAIRRRCKVAYTAGFAFHQQQVAQHPALLEWVIKEDYWDYQLPNIVVASLS</sequence>
<gene>
    <name evidence="2" type="ORF">NC992_16090</name>
</gene>
<comment type="caution">
    <text evidence="2">The sequence shown here is derived from an EMBL/GenBank/DDBJ whole genome shotgun (WGS) entry which is preliminary data.</text>
</comment>
<proteinExistence type="predicted"/>
<dbReference type="SUPFAM" id="SSF53448">
    <property type="entry name" value="Nucleotide-diphospho-sugar transferases"/>
    <property type="match status" value="1"/>
</dbReference>
<dbReference type="Proteomes" id="UP001482513">
    <property type="component" value="Unassembled WGS sequence"/>
</dbReference>
<dbReference type="EMBL" id="JAMPKX010000007">
    <property type="protein sequence ID" value="MEP0948406.1"/>
    <property type="molecule type" value="Genomic_DNA"/>
</dbReference>
<keyword evidence="3" id="KW-1185">Reference proteome</keyword>
<evidence type="ECO:0000313" key="3">
    <source>
        <dbReference type="Proteomes" id="UP001482513"/>
    </source>
</evidence>
<feature type="domain" description="Glycosyltransferase 2-like" evidence="1">
    <location>
        <begin position="3"/>
        <end position="136"/>
    </location>
</feature>
<dbReference type="CDD" id="cd00761">
    <property type="entry name" value="Glyco_tranf_GTA_type"/>
    <property type="match status" value="1"/>
</dbReference>
<name>A0ABV0K793_9CYAN</name>
<reference evidence="2 3" key="1">
    <citation type="submission" date="2022-04" db="EMBL/GenBank/DDBJ databases">
        <title>Positive selection, recombination, and allopatry shape intraspecific diversity of widespread and dominant cyanobacteria.</title>
        <authorList>
            <person name="Wei J."/>
            <person name="Shu W."/>
            <person name="Hu C."/>
        </authorList>
    </citation>
    <scope>NUCLEOTIDE SEQUENCE [LARGE SCALE GENOMIC DNA]</scope>
    <source>
        <strain evidence="2 3">DQ-A4</strain>
    </source>
</reference>
<dbReference type="InterPro" id="IPR001173">
    <property type="entry name" value="Glyco_trans_2-like"/>
</dbReference>